<evidence type="ECO:0000256" key="3">
    <source>
        <dbReference type="SAM" id="SignalP"/>
    </source>
</evidence>
<feature type="chain" id="PRO_5046798872" evidence="3">
    <location>
        <begin position="24"/>
        <end position="406"/>
    </location>
</feature>
<dbReference type="Gene3D" id="2.70.70.10">
    <property type="entry name" value="Glucose Permease (Domain IIA)"/>
    <property type="match status" value="1"/>
</dbReference>
<feature type="coiled-coil region" evidence="1">
    <location>
        <begin position="176"/>
        <end position="210"/>
    </location>
</feature>
<organism evidence="5 6">
    <name type="scientific">Qipengyuania aurantiaca</name>
    <dbReference type="NCBI Taxonomy" id="2867233"/>
    <lineage>
        <taxon>Bacteria</taxon>
        <taxon>Pseudomonadati</taxon>
        <taxon>Pseudomonadota</taxon>
        <taxon>Alphaproteobacteria</taxon>
        <taxon>Sphingomonadales</taxon>
        <taxon>Erythrobacteraceae</taxon>
        <taxon>Qipengyuania</taxon>
    </lineage>
</organism>
<evidence type="ECO:0000256" key="2">
    <source>
        <dbReference type="SAM" id="MobiDB-lite"/>
    </source>
</evidence>
<feature type="coiled-coil region" evidence="1">
    <location>
        <begin position="36"/>
        <end position="112"/>
    </location>
</feature>
<feature type="domain" description="M23ase beta-sheet core" evidence="4">
    <location>
        <begin position="313"/>
        <end position="401"/>
    </location>
</feature>
<dbReference type="Pfam" id="PF01551">
    <property type="entry name" value="Peptidase_M23"/>
    <property type="match status" value="1"/>
</dbReference>
<dbReference type="InterPro" id="IPR011055">
    <property type="entry name" value="Dup_hybrid_motif"/>
</dbReference>
<name>A0ABX8ZP29_9SPHN</name>
<proteinExistence type="predicted"/>
<keyword evidence="6" id="KW-1185">Reference proteome</keyword>
<gene>
    <name evidence="5" type="ORF">K3148_05110</name>
</gene>
<evidence type="ECO:0000256" key="1">
    <source>
        <dbReference type="SAM" id="Coils"/>
    </source>
</evidence>
<sequence length="406" mass="42901">MNRAAAYLLAASLAIFAGWQGLAPLTAQTSSTAPDLESARQALDIARQQQRNARRRAENLEQETARAKEAEAKALSEAAALAARVQQAEAGVAAAQAELALVTRERRALDRRLAERREPLVRLTAALETMARRPLALAALQPGSLRDVVHTRAVLGSAIPVVRQRTAGLRGELARARDLENQRRAALGERRAAESRLEKRRRDMATLAERERVLAAQAAGGANREAARALALAEEARDLDELVGGFEQNAALRTRLAALDGPIARPAEPGAAPLPPPARRAASSGGLDEYILPVTGRVSAGFGEQIAGGSRRPGIVMAPRPGAQVVASGAGRIAFAGEYEGYGRIVIIEHEGSWTSLLTGLASISVRTGQEVGAGSPLGLAPRSDPSIGLELRRGGTPVNPLDRLR</sequence>
<protein>
    <submittedName>
        <fullName evidence="5">Peptidoglycan DD-metalloendopeptidase family protein</fullName>
    </submittedName>
</protein>
<dbReference type="Proteomes" id="UP000824281">
    <property type="component" value="Chromosome"/>
</dbReference>
<reference evidence="5 6" key="1">
    <citation type="submission" date="2021-08" db="EMBL/GenBank/DDBJ databases">
        <title>Comparative Genomics Analysis of the Genus Qipengyuania Reveals Extensive Genetic Diversity and Metabolic Versatility, Including the Description of Fifteen Novel Species.</title>
        <authorList>
            <person name="Liu Y."/>
        </authorList>
    </citation>
    <scope>NUCLEOTIDE SEQUENCE [LARGE SCALE GENOMIC DNA]</scope>
    <source>
        <strain evidence="5 6">1NDH13</strain>
    </source>
</reference>
<keyword evidence="3" id="KW-0732">Signal</keyword>
<dbReference type="PANTHER" id="PTHR21666:SF270">
    <property type="entry name" value="MUREIN HYDROLASE ACTIVATOR ENVC"/>
    <property type="match status" value="1"/>
</dbReference>
<dbReference type="InterPro" id="IPR016047">
    <property type="entry name" value="M23ase_b-sheet_dom"/>
</dbReference>
<dbReference type="EMBL" id="CP081295">
    <property type="protein sequence ID" value="QZD90773.1"/>
    <property type="molecule type" value="Genomic_DNA"/>
</dbReference>
<feature type="signal peptide" evidence="3">
    <location>
        <begin position="1"/>
        <end position="23"/>
    </location>
</feature>
<dbReference type="InterPro" id="IPR050570">
    <property type="entry name" value="Cell_wall_metabolism_enzyme"/>
</dbReference>
<keyword evidence="1" id="KW-0175">Coiled coil</keyword>
<dbReference type="RefSeq" id="WP_221426235.1">
    <property type="nucleotide sequence ID" value="NZ_CP081295.1"/>
</dbReference>
<accession>A0ABX8ZP29</accession>
<dbReference type="CDD" id="cd12797">
    <property type="entry name" value="M23_peptidase"/>
    <property type="match status" value="1"/>
</dbReference>
<evidence type="ECO:0000313" key="6">
    <source>
        <dbReference type="Proteomes" id="UP000824281"/>
    </source>
</evidence>
<feature type="region of interest" description="Disordered" evidence="2">
    <location>
        <begin position="385"/>
        <end position="406"/>
    </location>
</feature>
<dbReference type="PANTHER" id="PTHR21666">
    <property type="entry name" value="PEPTIDASE-RELATED"/>
    <property type="match status" value="1"/>
</dbReference>
<dbReference type="SUPFAM" id="SSF51261">
    <property type="entry name" value="Duplicated hybrid motif"/>
    <property type="match status" value="1"/>
</dbReference>
<evidence type="ECO:0000259" key="4">
    <source>
        <dbReference type="Pfam" id="PF01551"/>
    </source>
</evidence>
<evidence type="ECO:0000313" key="5">
    <source>
        <dbReference type="EMBL" id="QZD90773.1"/>
    </source>
</evidence>